<evidence type="ECO:0000256" key="1">
    <source>
        <dbReference type="SAM" id="Phobius"/>
    </source>
</evidence>
<feature type="transmembrane region" description="Helical" evidence="1">
    <location>
        <begin position="71"/>
        <end position="88"/>
    </location>
</feature>
<keyword evidence="1" id="KW-1133">Transmembrane helix</keyword>
<feature type="transmembrane region" description="Helical" evidence="1">
    <location>
        <begin position="6"/>
        <end position="27"/>
    </location>
</feature>
<name>A0ABY4G9V0_9BACT</name>
<reference evidence="2" key="1">
    <citation type="submission" date="2022-04" db="EMBL/GenBank/DDBJ databases">
        <title>Hymenobacter sp. isolated from the air.</title>
        <authorList>
            <person name="Won M."/>
            <person name="Lee C.-M."/>
            <person name="Woen H.-Y."/>
            <person name="Kwon S.-W."/>
        </authorList>
    </citation>
    <scope>NUCLEOTIDE SEQUENCE</scope>
    <source>
        <strain evidence="2">5420S-77</strain>
    </source>
</reference>
<evidence type="ECO:0008006" key="4">
    <source>
        <dbReference type="Google" id="ProtNLM"/>
    </source>
</evidence>
<feature type="transmembrane region" description="Helical" evidence="1">
    <location>
        <begin position="34"/>
        <end position="51"/>
    </location>
</feature>
<dbReference type="RefSeq" id="WP_245123476.1">
    <property type="nucleotide sequence ID" value="NZ_CP095061.1"/>
</dbReference>
<accession>A0ABY4G9V0</accession>
<keyword evidence="3" id="KW-1185">Reference proteome</keyword>
<dbReference type="EMBL" id="CP095061">
    <property type="protein sequence ID" value="UOQ67637.1"/>
    <property type="molecule type" value="Genomic_DNA"/>
</dbReference>
<dbReference type="Proteomes" id="UP000830401">
    <property type="component" value="Chromosome"/>
</dbReference>
<protein>
    <recommendedName>
        <fullName evidence="4">Stationary phase survival protein SurE</fullName>
    </recommendedName>
</protein>
<keyword evidence="1" id="KW-0812">Transmembrane</keyword>
<evidence type="ECO:0000313" key="2">
    <source>
        <dbReference type="EMBL" id="UOQ67637.1"/>
    </source>
</evidence>
<keyword evidence="1" id="KW-0472">Membrane</keyword>
<evidence type="ECO:0000313" key="3">
    <source>
        <dbReference type="Proteomes" id="UP000830401"/>
    </source>
</evidence>
<gene>
    <name evidence="2" type="ORF">MUN86_07170</name>
</gene>
<organism evidence="2 3">
    <name type="scientific">Hymenobacter volaticus</name>
    <dbReference type="NCBI Taxonomy" id="2932254"/>
    <lineage>
        <taxon>Bacteria</taxon>
        <taxon>Pseudomonadati</taxon>
        <taxon>Bacteroidota</taxon>
        <taxon>Cytophagia</taxon>
        <taxon>Cytophagales</taxon>
        <taxon>Hymenobacteraceae</taxon>
        <taxon>Hymenobacter</taxon>
    </lineage>
</organism>
<sequence>MPTSLFAARLLGYVIGLVPLIALLLMFRQVIPQTLALGLMGAGVMGSLWVQQQLKAKFPYNFKDRSEWLALGLYAVLVVGIILLIQFLS</sequence>
<proteinExistence type="predicted"/>